<dbReference type="PROSITE" id="PS51257">
    <property type="entry name" value="PROKAR_LIPOPROTEIN"/>
    <property type="match status" value="1"/>
</dbReference>
<keyword evidence="2" id="KW-1185">Reference proteome</keyword>
<sequence length="314" mass="33547">MQKLLPVFAITALFFVACQKEAKEKPLKLPTSLAAVQAAIQTDTVHSSDWSGTIHSIIVAGRSYGRTNNVSVAVPEDYVLVGGGAVVSPQFTAPGAFLTSSYPDADFTTWHTSSKDHYQTFTHTLTSYAVGIRIDGYSRAELLQHMQLVNADSYFESQPFAFVNVDSSYELIGGGARATTSGAGLLLTTTQPDQMYWVASAKDHLISSPGYLTAYAIGISKDFATANNIEVEQRRGGNVNNAGFNIHFIGTDTTWVVTSAGGFTGGDRMLASLLPTANAVYAISSDLVVSASGNSGVSMIRIRKKLPDNQKANK</sequence>
<organism evidence="1 2">
    <name type="scientific">Chitinophaga rhizophila</name>
    <dbReference type="NCBI Taxonomy" id="2866212"/>
    <lineage>
        <taxon>Bacteria</taxon>
        <taxon>Pseudomonadati</taxon>
        <taxon>Bacteroidota</taxon>
        <taxon>Chitinophagia</taxon>
        <taxon>Chitinophagales</taxon>
        <taxon>Chitinophagaceae</taxon>
        <taxon>Chitinophaga</taxon>
    </lineage>
</organism>
<evidence type="ECO:0000313" key="1">
    <source>
        <dbReference type="EMBL" id="MBW8684947.1"/>
    </source>
</evidence>
<dbReference type="Proteomes" id="UP000812961">
    <property type="component" value="Unassembled WGS sequence"/>
</dbReference>
<evidence type="ECO:0000313" key="2">
    <source>
        <dbReference type="Proteomes" id="UP000812961"/>
    </source>
</evidence>
<comment type="caution">
    <text evidence="1">The sequence shown here is derived from an EMBL/GenBank/DDBJ whole genome shotgun (WGS) entry which is preliminary data.</text>
</comment>
<gene>
    <name evidence="1" type="ORF">K1Y79_11455</name>
</gene>
<dbReference type="RefSeq" id="WP_220250150.1">
    <property type="nucleotide sequence ID" value="NZ_JAICCF010000002.1"/>
</dbReference>
<reference evidence="1 2" key="1">
    <citation type="submission" date="2021-08" db="EMBL/GenBank/DDBJ databases">
        <title>The genome sequence of Chitinophaga sp. B61.</title>
        <authorList>
            <person name="Zhang X."/>
        </authorList>
    </citation>
    <scope>NUCLEOTIDE SEQUENCE [LARGE SCALE GENOMIC DNA]</scope>
    <source>
        <strain evidence="1 2">B61</strain>
    </source>
</reference>
<accession>A0ABS7GE39</accession>
<protein>
    <submittedName>
        <fullName evidence="1">Uncharacterized protein</fullName>
    </submittedName>
</protein>
<name>A0ABS7GE39_9BACT</name>
<dbReference type="EMBL" id="JAICCF010000002">
    <property type="protein sequence ID" value="MBW8684947.1"/>
    <property type="molecule type" value="Genomic_DNA"/>
</dbReference>
<proteinExistence type="predicted"/>